<organism evidence="1 2">
    <name type="scientific">Myceligenerans xiligouense</name>
    <dbReference type="NCBI Taxonomy" id="253184"/>
    <lineage>
        <taxon>Bacteria</taxon>
        <taxon>Bacillati</taxon>
        <taxon>Actinomycetota</taxon>
        <taxon>Actinomycetes</taxon>
        <taxon>Micrococcales</taxon>
        <taxon>Promicromonosporaceae</taxon>
        <taxon>Myceligenerans</taxon>
    </lineage>
</organism>
<evidence type="ECO:0008006" key="3">
    <source>
        <dbReference type="Google" id="ProtNLM"/>
    </source>
</evidence>
<protein>
    <recommendedName>
        <fullName evidence="3">PIN domain-containing protein</fullName>
    </recommendedName>
</protein>
<name>A0A3N4YMN1_9MICO</name>
<evidence type="ECO:0000313" key="2">
    <source>
        <dbReference type="Proteomes" id="UP000280501"/>
    </source>
</evidence>
<sequence>MRRRGTREADFGALVLDSEGLSGIVAGNRTVLSKLKRARMLGLPVLTSSMTLVEASHPRGRREAFAWAYSRATVRPVTEEIAKRAMDLLAEARMHGHTHAIDAVLCATALDSPKPPLILTSDPDDLAALVGDRAAVLKV</sequence>
<dbReference type="InterPro" id="IPR029060">
    <property type="entry name" value="PIN-like_dom_sf"/>
</dbReference>
<dbReference type="OrthoDB" id="3292949at2"/>
<proteinExistence type="predicted"/>
<dbReference type="Proteomes" id="UP000280501">
    <property type="component" value="Unassembled WGS sequence"/>
</dbReference>
<dbReference type="Gene3D" id="3.40.50.1010">
    <property type="entry name" value="5'-nuclease"/>
    <property type="match status" value="1"/>
</dbReference>
<gene>
    <name evidence="1" type="ORF">EDD34_2963</name>
</gene>
<dbReference type="SUPFAM" id="SSF88723">
    <property type="entry name" value="PIN domain-like"/>
    <property type="match status" value="1"/>
</dbReference>
<comment type="caution">
    <text evidence="1">The sequence shown here is derived from an EMBL/GenBank/DDBJ whole genome shotgun (WGS) entry which is preliminary data.</text>
</comment>
<accession>A0A3N4YMN1</accession>
<keyword evidence="2" id="KW-1185">Reference proteome</keyword>
<dbReference type="RefSeq" id="WP_123815242.1">
    <property type="nucleotide sequence ID" value="NZ_RKQZ01000001.1"/>
</dbReference>
<reference evidence="1 2" key="1">
    <citation type="submission" date="2018-11" db="EMBL/GenBank/DDBJ databases">
        <title>Sequencing the genomes of 1000 actinobacteria strains.</title>
        <authorList>
            <person name="Klenk H.-P."/>
        </authorList>
    </citation>
    <scope>NUCLEOTIDE SEQUENCE [LARGE SCALE GENOMIC DNA]</scope>
    <source>
        <strain evidence="1 2">DSM 15700</strain>
    </source>
</reference>
<dbReference type="EMBL" id="RKQZ01000001">
    <property type="protein sequence ID" value="RPF22309.1"/>
    <property type="molecule type" value="Genomic_DNA"/>
</dbReference>
<dbReference type="AlphaFoldDB" id="A0A3N4YMN1"/>
<evidence type="ECO:0000313" key="1">
    <source>
        <dbReference type="EMBL" id="RPF22309.1"/>
    </source>
</evidence>